<keyword evidence="10" id="KW-1185">Reference proteome</keyword>
<dbReference type="GO" id="GO:0035721">
    <property type="term" value="P:intraciliary retrograde transport"/>
    <property type="evidence" value="ECO:0007669"/>
    <property type="project" value="TreeGrafter"/>
</dbReference>
<evidence type="ECO:0000259" key="7">
    <source>
        <dbReference type="Pfam" id="PF23385"/>
    </source>
</evidence>
<dbReference type="Pfam" id="PF24762">
    <property type="entry name" value="TPR_IF140-IFT172"/>
    <property type="match status" value="2"/>
</dbReference>
<dbReference type="InterPro" id="IPR056154">
    <property type="entry name" value="Beta-prop_IFT140_1st"/>
</dbReference>
<evidence type="ECO:0000256" key="5">
    <source>
        <dbReference type="ARBA" id="ARBA00023273"/>
    </source>
</evidence>
<dbReference type="GO" id="GO:0005930">
    <property type="term" value="C:axoneme"/>
    <property type="evidence" value="ECO:0007669"/>
    <property type="project" value="TreeGrafter"/>
</dbReference>
<proteinExistence type="predicted"/>
<dbReference type="InterPro" id="IPR056168">
    <property type="entry name" value="TPR_IF140/IFT172/WDR19"/>
</dbReference>
<dbReference type="PANTHER" id="PTHR15722">
    <property type="entry name" value="IFT140/172-RELATED"/>
    <property type="match status" value="1"/>
</dbReference>
<feature type="domain" description="IF140/IFT172/WDR19 TPR" evidence="9">
    <location>
        <begin position="484"/>
        <end position="596"/>
    </location>
</feature>
<evidence type="ECO:0000259" key="9">
    <source>
        <dbReference type="Pfam" id="PF24762"/>
    </source>
</evidence>
<name>A0A915J6M4_ROMCU</name>
<reference evidence="11" key="1">
    <citation type="submission" date="2022-11" db="UniProtKB">
        <authorList>
            <consortium name="WormBaseParasite"/>
        </authorList>
    </citation>
    <scope>IDENTIFICATION</scope>
</reference>
<sequence>MLDIEHEENVLLALTADKGYSGSDSINCIAYCSTSGIVAAGTQLGKLALWKPVARNSHNQSYTLISASAFQHSISSIQWSCGFNCLSAYAMNDIFVLKERSLLTQFAENHLVVQSDQHTLQLTRLEPPTTVECKITDHPPKALRIWPPFVACFDGGRFSVYEMTDSMDGGIVVVGSFDVLVGQQQQSDRELKLSRDEDDVHNESGQLADFALHSSGLYLTDKARIQVKTFQGTLKQSLPLADEEKDPCLLNVHGHFLVVATISGFLRIYDLSRREAKSICSTKFAAENISHFAAFATLKINCNGTKVTFTVKKIEGILDQSLYAWDVENDQILEYNFKESMPDLYAKNHFWDLEDPRYLVAEAAYISEEINDCSTIATFFVTNDSSILLHDSFRMSSICDRLMGLAVPFMYFLKTSDHSSTGDCSSIDGSSTNNRASMLEMSDLERLSTKHVVRRTCRDFIGLEDMNKEMKTAMLDFSYHLTVGNMDEAFKAVKLIKSESVWENMAQMCVKTGRLDVAAICLGNMGNARAARNLRKGLMNQNPNNLSENAKNEILGRLAVDLGMKEDAFRIYSTSSNPHLVNKLYRAQNDWKKVVTILYEKAETHSYNVPLMLLNNIEALRRYVDEKKDKKLYKWWAQYCESLQELEQAKKYYNLAKDYLSIVRLLCFTGEISEATKVANESNDKAACYHLARQCENKGQYKEAVHYFTKACAYGSAIRLCKEHEMHERIAQLALLGTDSDMIEAAKFYENRPGHTDKAVMLFHKVGMYGRALDLAFRTEQFSALDLIVADLNEKSDPRVLERCAEFFAQNQQYTKAVQFLGYAKKAMKALLKSGDTSKIIFFANTARQKEIYLMAGNYLQSLDWKNDAQVMKNIVQFYTKGQAPRSLSGFYDACAQVEIDEYKDYDKALVAMQEAAKCLATLKSENLDDQSSPLNKRIDTIKRFLNIRRIYDTDPVEAVNQLQQMTQETDVDSAVRLGDLFSVLIIHNVKKDNYKKAMSYLQELKKRAPNLDLSKYLKKQLIEKIYDKNETKFGDENVATKSSILETDTDSLEATTVPESKVLQRRKYDDLDLDNF</sequence>
<dbReference type="InterPro" id="IPR056156">
    <property type="entry name" value="TPR_IF140_C"/>
</dbReference>
<dbReference type="FunFam" id="1.25.40.470:FF:000028">
    <property type="entry name" value="Intraflagellar transport protein 140-like protein"/>
    <property type="match status" value="1"/>
</dbReference>
<dbReference type="Pfam" id="PF24760">
    <property type="entry name" value="TPR_IF140_C"/>
    <property type="match status" value="1"/>
</dbReference>
<dbReference type="Proteomes" id="UP000887565">
    <property type="component" value="Unplaced"/>
</dbReference>
<evidence type="ECO:0000259" key="6">
    <source>
        <dbReference type="Pfam" id="PF23383"/>
    </source>
</evidence>
<evidence type="ECO:0000256" key="3">
    <source>
        <dbReference type="ARBA" id="ARBA00022737"/>
    </source>
</evidence>
<protein>
    <submittedName>
        <fullName evidence="11">Intraflagellar transport protein 140 homolog</fullName>
    </submittedName>
</protein>
<keyword evidence="2" id="KW-0853">WD repeat</keyword>
<accession>A0A915J6M4</accession>
<dbReference type="GO" id="GO:0036064">
    <property type="term" value="C:ciliary basal body"/>
    <property type="evidence" value="ECO:0007669"/>
    <property type="project" value="TreeGrafter"/>
</dbReference>
<dbReference type="InterPro" id="IPR056155">
    <property type="entry name" value="Beta-prop_IFT140_2nd"/>
</dbReference>
<dbReference type="InterPro" id="IPR036322">
    <property type="entry name" value="WD40_repeat_dom_sf"/>
</dbReference>
<feature type="domain" description="IFT140 second beta-propeller" evidence="7">
    <location>
        <begin position="111"/>
        <end position="343"/>
    </location>
</feature>
<evidence type="ECO:0000313" key="11">
    <source>
        <dbReference type="WBParaSite" id="nRc.2.0.1.t21419-RA"/>
    </source>
</evidence>
<evidence type="ECO:0000259" key="8">
    <source>
        <dbReference type="Pfam" id="PF24760"/>
    </source>
</evidence>
<keyword evidence="3" id="KW-0677">Repeat</keyword>
<dbReference type="Gene3D" id="1.25.40.470">
    <property type="match status" value="2"/>
</dbReference>
<dbReference type="AlphaFoldDB" id="A0A915J6M4"/>
<evidence type="ECO:0000313" key="10">
    <source>
        <dbReference type="Proteomes" id="UP000887565"/>
    </source>
</evidence>
<organism evidence="10 11">
    <name type="scientific">Romanomermis culicivorax</name>
    <name type="common">Nematode worm</name>
    <dbReference type="NCBI Taxonomy" id="13658"/>
    <lineage>
        <taxon>Eukaryota</taxon>
        <taxon>Metazoa</taxon>
        <taxon>Ecdysozoa</taxon>
        <taxon>Nematoda</taxon>
        <taxon>Enoplea</taxon>
        <taxon>Dorylaimia</taxon>
        <taxon>Mermithida</taxon>
        <taxon>Mermithoidea</taxon>
        <taxon>Mermithidae</taxon>
        <taxon>Romanomermis</taxon>
    </lineage>
</organism>
<dbReference type="GO" id="GO:0030991">
    <property type="term" value="C:intraciliary transport particle A"/>
    <property type="evidence" value="ECO:0007669"/>
    <property type="project" value="TreeGrafter"/>
</dbReference>
<dbReference type="PANTHER" id="PTHR15722:SF7">
    <property type="entry name" value="INTRAFLAGELLAR TRANSPORT PROTEIN 140 HOMOLOG"/>
    <property type="match status" value="1"/>
</dbReference>
<evidence type="ECO:0000256" key="1">
    <source>
        <dbReference type="ARBA" id="ARBA00004138"/>
    </source>
</evidence>
<comment type="subcellular location">
    <subcellularLocation>
        <location evidence="1">Cell projection</location>
        <location evidence="1">Cilium</location>
    </subcellularLocation>
</comment>
<dbReference type="InterPro" id="IPR015943">
    <property type="entry name" value="WD40/YVTN_repeat-like_dom_sf"/>
</dbReference>
<dbReference type="OMA" id="INCIAYC"/>
<dbReference type="SUPFAM" id="SSF48452">
    <property type="entry name" value="TPR-like"/>
    <property type="match status" value="1"/>
</dbReference>
<dbReference type="WBParaSite" id="nRc.2.0.1.t21419-RA">
    <property type="protein sequence ID" value="nRc.2.0.1.t21419-RA"/>
    <property type="gene ID" value="nRc.2.0.1.g21419"/>
</dbReference>
<evidence type="ECO:0000256" key="4">
    <source>
        <dbReference type="ARBA" id="ARBA00023069"/>
    </source>
</evidence>
<keyword evidence="4" id="KW-0969">Cilium</keyword>
<dbReference type="InterPro" id="IPR011990">
    <property type="entry name" value="TPR-like_helical_dom_sf"/>
</dbReference>
<feature type="domain" description="IF140/IFT172/WDR19 TPR" evidence="9">
    <location>
        <begin position="598"/>
        <end position="826"/>
    </location>
</feature>
<dbReference type="Pfam" id="PF23385">
    <property type="entry name" value="Beta-prop_IFT140_2nd"/>
    <property type="match status" value="1"/>
</dbReference>
<dbReference type="Pfam" id="PF23383">
    <property type="entry name" value="Beta-prop_IFT140_1st"/>
    <property type="match status" value="1"/>
</dbReference>
<dbReference type="Gene3D" id="2.130.10.10">
    <property type="entry name" value="YVTN repeat-like/Quinoprotein amine dehydrogenase"/>
    <property type="match status" value="1"/>
</dbReference>
<feature type="domain" description="IFT140 first beta-propeller" evidence="6">
    <location>
        <begin position="1"/>
        <end position="99"/>
    </location>
</feature>
<feature type="domain" description="IF140 C-terminal TPR" evidence="8">
    <location>
        <begin position="887"/>
        <end position="1006"/>
    </location>
</feature>
<keyword evidence="5" id="KW-0966">Cell projection</keyword>
<dbReference type="SUPFAM" id="SSF50978">
    <property type="entry name" value="WD40 repeat-like"/>
    <property type="match status" value="1"/>
</dbReference>
<evidence type="ECO:0000256" key="2">
    <source>
        <dbReference type="ARBA" id="ARBA00022574"/>
    </source>
</evidence>